<reference evidence="1 2" key="1">
    <citation type="submission" date="2020-02" db="EMBL/GenBank/DDBJ databases">
        <title>Draft genome sequence of Haematococcus lacustris strain NIES-144.</title>
        <authorList>
            <person name="Morimoto D."/>
            <person name="Nakagawa S."/>
            <person name="Yoshida T."/>
            <person name="Sawayama S."/>
        </authorList>
    </citation>
    <scope>NUCLEOTIDE SEQUENCE [LARGE SCALE GENOMIC DNA]</scope>
    <source>
        <strain evidence="1 2">NIES-144</strain>
    </source>
</reference>
<comment type="caution">
    <text evidence="1">The sequence shown here is derived from an EMBL/GenBank/DDBJ whole genome shotgun (WGS) entry which is preliminary data.</text>
</comment>
<keyword evidence="2" id="KW-1185">Reference proteome</keyword>
<dbReference type="Proteomes" id="UP000485058">
    <property type="component" value="Unassembled WGS sequence"/>
</dbReference>
<dbReference type="AlphaFoldDB" id="A0A699ZTD2"/>
<sequence length="34" mass="3478">MPDGSEKQAAVCDVDALKKCLLANQGDATKAASK</sequence>
<dbReference type="EMBL" id="BLLF01001429">
    <property type="protein sequence ID" value="GFH19242.1"/>
    <property type="molecule type" value="Genomic_DNA"/>
</dbReference>
<organism evidence="1 2">
    <name type="scientific">Haematococcus lacustris</name>
    <name type="common">Green alga</name>
    <name type="synonym">Haematococcus pluvialis</name>
    <dbReference type="NCBI Taxonomy" id="44745"/>
    <lineage>
        <taxon>Eukaryota</taxon>
        <taxon>Viridiplantae</taxon>
        <taxon>Chlorophyta</taxon>
        <taxon>core chlorophytes</taxon>
        <taxon>Chlorophyceae</taxon>
        <taxon>CS clade</taxon>
        <taxon>Chlamydomonadales</taxon>
        <taxon>Haematococcaceae</taxon>
        <taxon>Haematococcus</taxon>
    </lineage>
</organism>
<protein>
    <submittedName>
        <fullName evidence="1">Uncharacterized protein</fullName>
    </submittedName>
</protein>
<feature type="non-terminal residue" evidence="1">
    <location>
        <position position="1"/>
    </location>
</feature>
<evidence type="ECO:0000313" key="2">
    <source>
        <dbReference type="Proteomes" id="UP000485058"/>
    </source>
</evidence>
<name>A0A699ZTD2_HAELA</name>
<accession>A0A699ZTD2</accession>
<gene>
    <name evidence="1" type="ORF">HaLaN_16160</name>
</gene>
<proteinExistence type="predicted"/>
<evidence type="ECO:0000313" key="1">
    <source>
        <dbReference type="EMBL" id="GFH19242.1"/>
    </source>
</evidence>